<dbReference type="CDD" id="cd13131">
    <property type="entry name" value="MATE_NorM_like"/>
    <property type="match status" value="1"/>
</dbReference>
<proteinExistence type="predicted"/>
<dbReference type="RefSeq" id="WP_143158851.1">
    <property type="nucleotide sequence ID" value="NZ_FQYR01000003.1"/>
</dbReference>
<dbReference type="AlphaFoldDB" id="A0A1M6HJE4"/>
<feature type="transmembrane region" description="Helical" evidence="10">
    <location>
        <begin position="351"/>
        <end position="369"/>
    </location>
</feature>
<dbReference type="FunCoup" id="A0A1M6HJE4">
    <property type="interactions" value="179"/>
</dbReference>
<feature type="transmembrane region" description="Helical" evidence="10">
    <location>
        <begin position="420"/>
        <end position="439"/>
    </location>
</feature>
<gene>
    <name evidence="11" type="ORF">SAMN02745181_1489</name>
</gene>
<dbReference type="NCBIfam" id="TIGR00797">
    <property type="entry name" value="matE"/>
    <property type="match status" value="1"/>
</dbReference>
<evidence type="ECO:0000256" key="2">
    <source>
        <dbReference type="ARBA" id="ARBA00022448"/>
    </source>
</evidence>
<evidence type="ECO:0000256" key="3">
    <source>
        <dbReference type="ARBA" id="ARBA00022449"/>
    </source>
</evidence>
<dbReference type="InterPro" id="IPR002528">
    <property type="entry name" value="MATE_fam"/>
</dbReference>
<evidence type="ECO:0000256" key="8">
    <source>
        <dbReference type="ARBA" id="ARBA00023136"/>
    </source>
</evidence>
<evidence type="ECO:0000256" key="6">
    <source>
        <dbReference type="ARBA" id="ARBA00022989"/>
    </source>
</evidence>
<feature type="transmembrane region" description="Helical" evidence="10">
    <location>
        <begin position="390"/>
        <end position="408"/>
    </location>
</feature>
<evidence type="ECO:0000256" key="7">
    <source>
        <dbReference type="ARBA" id="ARBA00023065"/>
    </source>
</evidence>
<keyword evidence="12" id="KW-1185">Reference proteome</keyword>
<dbReference type="GO" id="GO:0005886">
    <property type="term" value="C:plasma membrane"/>
    <property type="evidence" value="ECO:0007669"/>
    <property type="project" value="UniProtKB-SubCell"/>
</dbReference>
<dbReference type="PANTHER" id="PTHR43298:SF2">
    <property type="entry name" value="FMN_FAD EXPORTER YEEO-RELATED"/>
    <property type="match status" value="1"/>
</dbReference>
<dbReference type="GO" id="GO:0042910">
    <property type="term" value="F:xenobiotic transmembrane transporter activity"/>
    <property type="evidence" value="ECO:0007669"/>
    <property type="project" value="InterPro"/>
</dbReference>
<dbReference type="PANTHER" id="PTHR43298">
    <property type="entry name" value="MULTIDRUG RESISTANCE PROTEIN NORM-RELATED"/>
    <property type="match status" value="1"/>
</dbReference>
<dbReference type="InterPro" id="IPR050222">
    <property type="entry name" value="MATE_MdtK"/>
</dbReference>
<feature type="transmembrane region" description="Helical" evidence="10">
    <location>
        <begin position="319"/>
        <end position="345"/>
    </location>
</feature>
<dbReference type="InParanoid" id="A0A1M6HJE4"/>
<dbReference type="GO" id="GO:0015297">
    <property type="term" value="F:antiporter activity"/>
    <property type="evidence" value="ECO:0007669"/>
    <property type="project" value="UniProtKB-KW"/>
</dbReference>
<evidence type="ECO:0000256" key="1">
    <source>
        <dbReference type="ARBA" id="ARBA00004651"/>
    </source>
</evidence>
<feature type="transmembrane region" description="Helical" evidence="10">
    <location>
        <begin position="12"/>
        <end position="33"/>
    </location>
</feature>
<feature type="transmembrane region" description="Helical" evidence="10">
    <location>
        <begin position="130"/>
        <end position="148"/>
    </location>
</feature>
<organism evidence="11 12">
    <name type="scientific">Rubritalea squalenifaciens DSM 18772</name>
    <dbReference type="NCBI Taxonomy" id="1123071"/>
    <lineage>
        <taxon>Bacteria</taxon>
        <taxon>Pseudomonadati</taxon>
        <taxon>Verrucomicrobiota</taxon>
        <taxon>Verrucomicrobiia</taxon>
        <taxon>Verrucomicrobiales</taxon>
        <taxon>Rubritaleaceae</taxon>
        <taxon>Rubritalea</taxon>
    </lineage>
</organism>
<evidence type="ECO:0000256" key="10">
    <source>
        <dbReference type="SAM" id="Phobius"/>
    </source>
</evidence>
<keyword evidence="7" id="KW-0406">Ion transport</keyword>
<dbReference type="PIRSF" id="PIRSF006603">
    <property type="entry name" value="DinF"/>
    <property type="match status" value="1"/>
</dbReference>
<feature type="transmembrane region" description="Helical" evidence="10">
    <location>
        <begin position="188"/>
        <end position="213"/>
    </location>
</feature>
<dbReference type="InterPro" id="IPR048279">
    <property type="entry name" value="MdtK-like"/>
</dbReference>
<feature type="transmembrane region" description="Helical" evidence="10">
    <location>
        <begin position="93"/>
        <end position="118"/>
    </location>
</feature>
<name>A0A1M6HJE4_9BACT</name>
<feature type="transmembrane region" description="Helical" evidence="10">
    <location>
        <begin position="160"/>
        <end position="182"/>
    </location>
</feature>
<feature type="transmembrane region" description="Helical" evidence="10">
    <location>
        <begin position="273"/>
        <end position="298"/>
    </location>
</feature>
<evidence type="ECO:0000313" key="11">
    <source>
        <dbReference type="EMBL" id="SHJ22289.1"/>
    </source>
</evidence>
<dbReference type="EMBL" id="FQYR01000003">
    <property type="protein sequence ID" value="SHJ22289.1"/>
    <property type="molecule type" value="Genomic_DNA"/>
</dbReference>
<keyword evidence="2" id="KW-0813">Transport</keyword>
<accession>A0A1M6HJE4</accession>
<evidence type="ECO:0000256" key="9">
    <source>
        <dbReference type="ARBA" id="ARBA00031636"/>
    </source>
</evidence>
<evidence type="ECO:0000313" key="12">
    <source>
        <dbReference type="Proteomes" id="UP000184510"/>
    </source>
</evidence>
<evidence type="ECO:0000256" key="5">
    <source>
        <dbReference type="ARBA" id="ARBA00022692"/>
    </source>
</evidence>
<feature type="transmembrane region" description="Helical" evidence="10">
    <location>
        <begin position="53"/>
        <end position="72"/>
    </location>
</feature>
<keyword evidence="8 10" id="KW-0472">Membrane</keyword>
<feature type="transmembrane region" description="Helical" evidence="10">
    <location>
        <begin position="247"/>
        <end position="267"/>
    </location>
</feature>
<keyword evidence="3" id="KW-0050">Antiport</keyword>
<dbReference type="OrthoDB" id="9780160at2"/>
<dbReference type="Proteomes" id="UP000184510">
    <property type="component" value="Unassembled WGS sequence"/>
</dbReference>
<dbReference type="GO" id="GO:0006811">
    <property type="term" value="P:monoatomic ion transport"/>
    <property type="evidence" value="ECO:0007669"/>
    <property type="project" value="UniProtKB-KW"/>
</dbReference>
<keyword evidence="4" id="KW-1003">Cell membrane</keyword>
<evidence type="ECO:0000256" key="4">
    <source>
        <dbReference type="ARBA" id="ARBA00022475"/>
    </source>
</evidence>
<dbReference type="STRING" id="1123071.SAMN02745181_1489"/>
<protein>
    <recommendedName>
        <fullName evidence="9">Multidrug-efflux transporter</fullName>
    </recommendedName>
</protein>
<keyword evidence="5 10" id="KW-0812">Transmembrane</keyword>
<keyword evidence="6 10" id="KW-1133">Transmembrane helix</keyword>
<sequence length="451" mass="48606">MPYSSFLREIRSILALATPLIIGQLGQMLLGVIDTIMVSSLGVTPLATLTFTNSLFYIPMVFGMGIISCISVRTSTARGQKNSETARNVCRNGIFLALSVSVVFCTIALAIIPLFPYLDQPADVIDATPSYYSIVMISLIPCLMGIMLKNHADALERPWPAFWINMSGVALNVLLNWIFIFGKLGLPAMGLVGAGIATLMARIAIVVAMVIWFKKAESLKEWTPKHWFKKPDIEELKAQFKLGLPSGLQTLAEVSAFATAGLLIGHFGKVPMAAHQVALGIAGMAFMIPLGLSMALTVRIGETIGNNQRQRTIVKTGWLLTLTSSCSTAILFITSGSILAAWLVMGDQDPAIISTATTLLFVAGIFQIVDGLQVASAGMLRGLHDTKGPAVIGIVAYWIIGIPTGYYLSHQMGMEARGVWWGLAIGLGIAALFLSFRIWNKVHSPKLVNIP</sequence>
<dbReference type="Pfam" id="PF01554">
    <property type="entry name" value="MatE"/>
    <property type="match status" value="2"/>
</dbReference>
<comment type="subcellular location">
    <subcellularLocation>
        <location evidence="1">Cell membrane</location>
        <topology evidence="1">Multi-pass membrane protein</topology>
    </subcellularLocation>
</comment>
<reference evidence="11 12" key="1">
    <citation type="submission" date="2016-11" db="EMBL/GenBank/DDBJ databases">
        <authorList>
            <person name="Jaros S."/>
            <person name="Januszkiewicz K."/>
            <person name="Wedrychowicz H."/>
        </authorList>
    </citation>
    <scope>NUCLEOTIDE SEQUENCE [LARGE SCALE GENOMIC DNA]</scope>
    <source>
        <strain evidence="11 12">DSM 18772</strain>
    </source>
</reference>